<evidence type="ECO:0000313" key="1">
    <source>
        <dbReference type="EMBL" id="ETV83203.1"/>
    </source>
</evidence>
<dbReference type="AlphaFoldDB" id="W4GWC2"/>
<dbReference type="VEuPathDB" id="FungiDB:H257_03990"/>
<sequence length="106" mass="11802">MMWTITVNTNKRHDIFQQQHGWIGLTPREPRRRCTRGWFTVNNFLRVFVGGVSQVHHVAMIECSAIGLNTHIAENYLGRSCGVVAGLETLAGFSASAALKVATRSF</sequence>
<dbReference type="EMBL" id="KI913120">
    <property type="protein sequence ID" value="ETV83203.1"/>
    <property type="molecule type" value="Genomic_DNA"/>
</dbReference>
<gene>
    <name evidence="1" type="ORF">H257_03990</name>
</gene>
<dbReference type="GeneID" id="20805986"/>
<organism evidence="1">
    <name type="scientific">Aphanomyces astaci</name>
    <name type="common">Crayfish plague agent</name>
    <dbReference type="NCBI Taxonomy" id="112090"/>
    <lineage>
        <taxon>Eukaryota</taxon>
        <taxon>Sar</taxon>
        <taxon>Stramenopiles</taxon>
        <taxon>Oomycota</taxon>
        <taxon>Saprolegniomycetes</taxon>
        <taxon>Saprolegniales</taxon>
        <taxon>Verrucalvaceae</taxon>
        <taxon>Aphanomyces</taxon>
    </lineage>
</organism>
<proteinExistence type="predicted"/>
<reference evidence="1" key="1">
    <citation type="submission" date="2013-12" db="EMBL/GenBank/DDBJ databases">
        <title>The Genome Sequence of Aphanomyces astaci APO3.</title>
        <authorList>
            <consortium name="The Broad Institute Genomics Platform"/>
            <person name="Russ C."/>
            <person name="Tyler B."/>
            <person name="van West P."/>
            <person name="Dieguez-Uribeondo J."/>
            <person name="Young S.K."/>
            <person name="Zeng Q."/>
            <person name="Gargeya S."/>
            <person name="Fitzgerald M."/>
            <person name="Abouelleil A."/>
            <person name="Alvarado L."/>
            <person name="Chapman S.B."/>
            <person name="Gainer-Dewar J."/>
            <person name="Goldberg J."/>
            <person name="Griggs A."/>
            <person name="Gujja S."/>
            <person name="Hansen M."/>
            <person name="Howarth C."/>
            <person name="Imamovic A."/>
            <person name="Ireland A."/>
            <person name="Larimer J."/>
            <person name="McCowan C."/>
            <person name="Murphy C."/>
            <person name="Pearson M."/>
            <person name="Poon T.W."/>
            <person name="Priest M."/>
            <person name="Roberts A."/>
            <person name="Saif S."/>
            <person name="Shea T."/>
            <person name="Sykes S."/>
            <person name="Wortman J."/>
            <person name="Nusbaum C."/>
            <person name="Birren B."/>
        </authorList>
    </citation>
    <scope>NUCLEOTIDE SEQUENCE [LARGE SCALE GENOMIC DNA]</scope>
    <source>
        <strain evidence="1">APO3</strain>
    </source>
</reference>
<name>W4GWC2_APHAT</name>
<accession>W4GWC2</accession>
<dbReference type="RefSeq" id="XP_009826633.1">
    <property type="nucleotide sequence ID" value="XM_009828331.1"/>
</dbReference>
<protein>
    <submittedName>
        <fullName evidence="1">Uncharacterized protein</fullName>
    </submittedName>
</protein>